<comment type="subunit">
    <text evidence="8">Component of the Mediator complex.</text>
</comment>
<dbReference type="Pfam" id="PF08638">
    <property type="entry name" value="Med14"/>
    <property type="match status" value="1"/>
</dbReference>
<dbReference type="Pfam" id="PF25069">
    <property type="entry name" value="Med14_C"/>
    <property type="match status" value="1"/>
</dbReference>
<evidence type="ECO:0000259" key="13">
    <source>
        <dbReference type="Pfam" id="PF25067"/>
    </source>
</evidence>
<dbReference type="PANTHER" id="PTHR12809:SF2">
    <property type="entry name" value="MEDIATOR OF RNA POLYMERASE II TRANSCRIPTION SUBUNIT 14"/>
    <property type="match status" value="1"/>
</dbReference>
<evidence type="ECO:0000313" key="16">
    <source>
        <dbReference type="Proteomes" id="UP000324832"/>
    </source>
</evidence>
<feature type="domain" description="Mediator of RNA polymerase II transcription subunit 14 RM2" evidence="11">
    <location>
        <begin position="262"/>
        <end position="292"/>
    </location>
</feature>
<evidence type="ECO:0000313" key="15">
    <source>
        <dbReference type="EMBL" id="VVC95436.1"/>
    </source>
</evidence>
<dbReference type="GO" id="GO:0016592">
    <property type="term" value="C:mediator complex"/>
    <property type="evidence" value="ECO:0007669"/>
    <property type="project" value="UniProtKB-UniRule"/>
</dbReference>
<feature type="domain" description="Mediator of RNA polymerase II transcription subunit 14 C-terminal" evidence="14">
    <location>
        <begin position="863"/>
        <end position="907"/>
    </location>
</feature>
<reference evidence="15 16" key="1">
    <citation type="submission" date="2017-07" db="EMBL/GenBank/DDBJ databases">
        <authorList>
            <person name="Talla V."/>
            <person name="Backstrom N."/>
        </authorList>
    </citation>
    <scope>NUCLEOTIDE SEQUENCE [LARGE SCALE GENOMIC DNA]</scope>
</reference>
<evidence type="ECO:0000256" key="4">
    <source>
        <dbReference type="ARBA" id="ARBA00023015"/>
    </source>
</evidence>
<feature type="domain" description="Mediator of RNA polymerase II transcription subunit 14 RM5" evidence="13">
    <location>
        <begin position="433"/>
        <end position="485"/>
    </location>
</feature>
<dbReference type="GO" id="GO:0003712">
    <property type="term" value="F:transcription coregulator activity"/>
    <property type="evidence" value="ECO:0007669"/>
    <property type="project" value="UniProtKB-UniRule"/>
</dbReference>
<evidence type="ECO:0000259" key="11">
    <source>
        <dbReference type="Pfam" id="PF22981"/>
    </source>
</evidence>
<feature type="compositionally biased region" description="Pro residues" evidence="9">
    <location>
        <begin position="710"/>
        <end position="728"/>
    </location>
</feature>
<evidence type="ECO:0000256" key="1">
    <source>
        <dbReference type="ARBA" id="ARBA00004123"/>
    </source>
</evidence>
<dbReference type="CDD" id="cd22541">
    <property type="entry name" value="SP5_N"/>
    <property type="match status" value="1"/>
</dbReference>
<evidence type="ECO:0000256" key="2">
    <source>
        <dbReference type="ARBA" id="ARBA00007813"/>
    </source>
</evidence>
<evidence type="ECO:0000259" key="12">
    <source>
        <dbReference type="Pfam" id="PF22983"/>
    </source>
</evidence>
<evidence type="ECO:0000256" key="9">
    <source>
        <dbReference type="SAM" id="MobiDB-lite"/>
    </source>
</evidence>
<feature type="region of interest" description="Disordered" evidence="9">
    <location>
        <begin position="545"/>
        <end position="569"/>
    </location>
</feature>
<gene>
    <name evidence="15" type="ORF">LSINAPIS_LOCUS7150</name>
</gene>
<dbReference type="InterPro" id="IPR055107">
    <property type="entry name" value="Med14_RM8"/>
</dbReference>
<proteinExistence type="inferred from homology"/>
<feature type="compositionally biased region" description="Pro residues" evidence="9">
    <location>
        <begin position="645"/>
        <end position="654"/>
    </location>
</feature>
<evidence type="ECO:0000256" key="8">
    <source>
        <dbReference type="RuleBase" id="RU365082"/>
    </source>
</evidence>
<dbReference type="EMBL" id="FZQP02002315">
    <property type="protein sequence ID" value="VVC95436.1"/>
    <property type="molecule type" value="Genomic_DNA"/>
</dbReference>
<dbReference type="InterPro" id="IPR055113">
    <property type="entry name" value="Med14_RM2"/>
</dbReference>
<dbReference type="Proteomes" id="UP000324832">
    <property type="component" value="Unassembled WGS sequence"/>
</dbReference>
<organism evidence="15 16">
    <name type="scientific">Leptidea sinapis</name>
    <dbReference type="NCBI Taxonomy" id="189913"/>
    <lineage>
        <taxon>Eukaryota</taxon>
        <taxon>Metazoa</taxon>
        <taxon>Ecdysozoa</taxon>
        <taxon>Arthropoda</taxon>
        <taxon>Hexapoda</taxon>
        <taxon>Insecta</taxon>
        <taxon>Pterygota</taxon>
        <taxon>Neoptera</taxon>
        <taxon>Endopterygota</taxon>
        <taxon>Lepidoptera</taxon>
        <taxon>Glossata</taxon>
        <taxon>Ditrysia</taxon>
        <taxon>Papilionoidea</taxon>
        <taxon>Pieridae</taxon>
        <taxon>Dismorphiinae</taxon>
        <taxon>Leptidea</taxon>
    </lineage>
</organism>
<comment type="subcellular location">
    <subcellularLocation>
        <location evidence="1 8">Nucleus</location>
    </subcellularLocation>
</comment>
<keyword evidence="16" id="KW-1185">Reference proteome</keyword>
<comment type="function">
    <text evidence="8">Component of the Mediator complex, a coactivator involved in the regulated transcription of nearly all RNA polymerase II-dependent genes. Mediator functions as a bridge to convey information from gene-specific regulatory proteins to the basal RNA polymerase II transcription machinery. Mediator is recruited to promoters by direct interactions with regulatory proteins and serves as a scaffold for the assembly of a functional preinitiation complex with RNA polymerase II and the general transcription factors.</text>
</comment>
<name>A0A5E4QCH5_9NEOP</name>
<evidence type="ECO:0000256" key="5">
    <source>
        <dbReference type="ARBA" id="ARBA00023159"/>
    </source>
</evidence>
<feature type="region of interest" description="Disordered" evidence="9">
    <location>
        <begin position="639"/>
        <end position="753"/>
    </location>
</feature>
<dbReference type="InterPro" id="IPR056878">
    <property type="entry name" value="RM5_Med14"/>
</dbReference>
<dbReference type="InterPro" id="IPR013947">
    <property type="entry name" value="Mediator_Med14"/>
</dbReference>
<dbReference type="AlphaFoldDB" id="A0A5E4QCH5"/>
<sequence length="995" mass="109611">MVPVSIEGCTQGTEAGGARGGSISLGLLIDFIVQRTYDELTVLAELLPRKTDMERKIEIYKFSARTRQLFVRLLALVKWASSATKVDRSAHIMAFLDKQALLFVETADVLARVARETLVHARLPTFHMAAAVEVLTLGTYSRLPAVIRERLVPPPSLTPGERRSTLKALAHIVRQRLTTASLPLMGDGPNMPWRLLDIAILIQDNETGEGKPLVHSSQLNWLRGVAQARLAAAGLNGALTALRFFCRSLSLELLYTQTLRLCRDRLAKHLQVDKYIPGQKLQVSYWRFWLVARRCEKTLQHLPASVCEHLPFLHGADHPLNKLSPDRLYVTLHRHTDHILSANVNASPAIARAYLKLHSLVELDTFTLTHGPFTPLDTAGMQPGKRKLSPNAARAVRVRQPAYFLPELAHVVAAADERVPFVNLAQELSNRGVTHGGVGPEWGGSALGMRIVALPRPEGAPEHAALALRSRLLAATIRLTTKNQARERDAACTCSTSSERMRAALRTRFLRIGRPLFIYTLCCMTSCSGLFKRTTSHRRAAVERGHPPLHTGHAGAPARCQRSSPAASPSRRLHQLIRVIYAGAYSLEIGIRGGNVVTIRDGSYSKFDRSSVVDEFAPAQGLKTFLSRYVDDNISARLLAEDDNPPSPISPMPPGGLRFPGPLTPPQPHTPHSAPLTPHPASPAQHQMGGGSFNLTSPPAGAVSASPASPLAPSPLAPAASPHPPPTSPFTAWPASPSLPRPSPGHHPSPRHHIDHKVNKLEALCTPCEPPPGAPPGPALAPLQRFLACVYLKRSLQRCVQQEEFVSLVSAEATSVSFRCEGAGLAARVSLHPQHMQSLHLQLSPLPDAKDNWTADDLQISLSRGDTQLVLPLVYDVQSNAMQIAERRDAQQPHLIAVNLHLKRNKNTIIEYINILNFVFLKMYEFNFPNKKCTEDIDFSQPYKRPSLNSCNRFSLYRVLERTNKNRIDVSDCGFCLFPVYLASNYRLVDFCKHF</sequence>
<feature type="compositionally biased region" description="Low complexity" evidence="9">
    <location>
        <begin position="556"/>
        <end position="569"/>
    </location>
</feature>
<evidence type="ECO:0000259" key="14">
    <source>
        <dbReference type="Pfam" id="PF25069"/>
    </source>
</evidence>
<evidence type="ECO:0000256" key="6">
    <source>
        <dbReference type="ARBA" id="ARBA00023163"/>
    </source>
</evidence>
<dbReference type="PANTHER" id="PTHR12809">
    <property type="entry name" value="MEDIATOR COMPLEX SUBUNIT"/>
    <property type="match status" value="1"/>
</dbReference>
<dbReference type="GO" id="GO:0006357">
    <property type="term" value="P:regulation of transcription by RNA polymerase II"/>
    <property type="evidence" value="ECO:0007669"/>
    <property type="project" value="InterPro"/>
</dbReference>
<dbReference type="InterPro" id="IPR056877">
    <property type="entry name" value="Med14_C"/>
</dbReference>
<feature type="compositionally biased region" description="Pro residues" evidence="9">
    <location>
        <begin position="737"/>
        <end position="747"/>
    </location>
</feature>
<keyword evidence="5 8" id="KW-0010">Activator</keyword>
<protein>
    <recommendedName>
        <fullName evidence="8">Mediator of RNA polymerase II transcription subunit 14</fullName>
    </recommendedName>
    <alternativeName>
        <fullName evidence="8">Mediator complex subunit 14</fullName>
    </alternativeName>
</protein>
<dbReference type="Pfam" id="PF25067">
    <property type="entry name" value="RM5_Med14"/>
    <property type="match status" value="1"/>
</dbReference>
<feature type="domain" description="Mediator of RNA polymerase II transcription subunit 14 RM8" evidence="12">
    <location>
        <begin position="796"/>
        <end position="860"/>
    </location>
</feature>
<accession>A0A5E4QCH5</accession>
<keyword evidence="4 8" id="KW-0805">Transcription regulation</keyword>
<feature type="domain" description="Mediator complex subunit MED14 N-terminal" evidence="10">
    <location>
        <begin position="23"/>
        <end position="183"/>
    </location>
</feature>
<keyword evidence="6 8" id="KW-0804">Transcription</keyword>
<evidence type="ECO:0000256" key="7">
    <source>
        <dbReference type="ARBA" id="ARBA00023242"/>
    </source>
</evidence>
<dbReference type="Pfam" id="PF22983">
    <property type="entry name" value="RM8_Med14"/>
    <property type="match status" value="1"/>
</dbReference>
<dbReference type="Pfam" id="PF22981">
    <property type="entry name" value="RM2_Med14"/>
    <property type="match status" value="1"/>
</dbReference>
<dbReference type="InterPro" id="IPR055122">
    <property type="entry name" value="Med14_N"/>
</dbReference>
<comment type="similarity">
    <text evidence="2 8">Belongs to the Mediator complex subunit 14 family.</text>
</comment>
<evidence type="ECO:0000256" key="3">
    <source>
        <dbReference type="ARBA" id="ARBA00022737"/>
    </source>
</evidence>
<dbReference type="GO" id="GO:0070847">
    <property type="term" value="C:core mediator complex"/>
    <property type="evidence" value="ECO:0007669"/>
    <property type="project" value="TreeGrafter"/>
</dbReference>
<feature type="compositionally biased region" description="Low complexity" evidence="9">
    <location>
        <begin position="697"/>
        <end position="709"/>
    </location>
</feature>
<keyword evidence="3" id="KW-0677">Repeat</keyword>
<evidence type="ECO:0000259" key="10">
    <source>
        <dbReference type="Pfam" id="PF08638"/>
    </source>
</evidence>
<keyword evidence="7 8" id="KW-0539">Nucleus</keyword>